<evidence type="ECO:0000313" key="2">
    <source>
        <dbReference type="Proteomes" id="UP000827872"/>
    </source>
</evidence>
<organism evidence="1 2">
    <name type="scientific">Sphaerodactylus townsendi</name>
    <dbReference type="NCBI Taxonomy" id="933632"/>
    <lineage>
        <taxon>Eukaryota</taxon>
        <taxon>Metazoa</taxon>
        <taxon>Chordata</taxon>
        <taxon>Craniata</taxon>
        <taxon>Vertebrata</taxon>
        <taxon>Euteleostomi</taxon>
        <taxon>Lepidosauria</taxon>
        <taxon>Squamata</taxon>
        <taxon>Bifurcata</taxon>
        <taxon>Gekkota</taxon>
        <taxon>Sphaerodactylidae</taxon>
        <taxon>Sphaerodactylus</taxon>
    </lineage>
</organism>
<protein>
    <submittedName>
        <fullName evidence="1">Uncharacterized protein</fullName>
    </submittedName>
</protein>
<keyword evidence="2" id="KW-1185">Reference proteome</keyword>
<gene>
    <name evidence="1" type="ORF">K3G42_018516</name>
</gene>
<reference evidence="1" key="1">
    <citation type="submission" date="2021-08" db="EMBL/GenBank/DDBJ databases">
        <title>The first chromosome-level gecko genome reveals the dynamic sex chromosomes of Neotropical dwarf geckos (Sphaerodactylidae: Sphaerodactylus).</title>
        <authorList>
            <person name="Pinto B.J."/>
            <person name="Keating S.E."/>
            <person name="Gamble T."/>
        </authorList>
    </citation>
    <scope>NUCLEOTIDE SEQUENCE</scope>
    <source>
        <strain evidence="1">TG3544</strain>
    </source>
</reference>
<sequence length="316" mass="36292">MFGFVGYTAKLDNSFLYDTYINLVSPLQRVGEVLCKTLQYFGWRYVGLLGSSSDVFTWAETEELWESVENQLKINFTITAKVRYNTKDQRLHEKKLSYISSAARNEMGINFNFSFAVIVLICSSLDARSILLQAKELGMASGPYVFFVLQQFEDNFLKEIWNNKNTSNVLDAYQPVFLIALSSYREYNTFSNFIMDIHEKLKKNTSHSFLSSQDEVSSYAAYLHDAVLLYALSIREMLREKKDFHDGRALINTLKGYNKTLKYGITGPIHIDESGERNMDYSVYDLQKSGNSTRFIPVLNFDSDRKAIRGTSDSES</sequence>
<dbReference type="Proteomes" id="UP000827872">
    <property type="component" value="Linkage Group LG08"/>
</dbReference>
<accession>A0ACB8FA95</accession>
<name>A0ACB8FA95_9SAUR</name>
<comment type="caution">
    <text evidence="1">The sequence shown here is derived from an EMBL/GenBank/DDBJ whole genome shotgun (WGS) entry which is preliminary data.</text>
</comment>
<evidence type="ECO:0000313" key="1">
    <source>
        <dbReference type="EMBL" id="KAH8001920.1"/>
    </source>
</evidence>
<dbReference type="EMBL" id="CM037621">
    <property type="protein sequence ID" value="KAH8001920.1"/>
    <property type="molecule type" value="Genomic_DNA"/>
</dbReference>
<proteinExistence type="predicted"/>